<keyword evidence="6" id="KW-1185">Reference proteome</keyword>
<dbReference type="InterPro" id="IPR017080">
    <property type="entry name" value="UCP036990_CBS_BON"/>
</dbReference>
<dbReference type="InterPro" id="IPR051257">
    <property type="entry name" value="Diverse_CBS-Domain"/>
</dbReference>
<evidence type="ECO:0000259" key="4">
    <source>
        <dbReference type="PROSITE" id="PS51371"/>
    </source>
</evidence>
<name>A0A7Y6Q686_9HYPH</name>
<dbReference type="PANTHER" id="PTHR43080:SF26">
    <property type="entry name" value="REGULATORY PROTEIN"/>
    <property type="match status" value="1"/>
</dbReference>
<dbReference type="Gene3D" id="3.10.580.10">
    <property type="entry name" value="CBS-domain"/>
    <property type="match status" value="1"/>
</dbReference>
<dbReference type="SMART" id="SM00116">
    <property type="entry name" value="CBS"/>
    <property type="match status" value="2"/>
</dbReference>
<dbReference type="RefSeq" id="WP_176353385.1">
    <property type="nucleotide sequence ID" value="NZ_JABWDU010000003.1"/>
</dbReference>
<feature type="domain" description="CBS" evidence="4">
    <location>
        <begin position="7"/>
        <end position="64"/>
    </location>
</feature>
<dbReference type="Pfam" id="PF00571">
    <property type="entry name" value="CBS"/>
    <property type="match status" value="2"/>
</dbReference>
<feature type="domain" description="CBS" evidence="4">
    <location>
        <begin position="91"/>
        <end position="146"/>
    </location>
</feature>
<sequence>MRAADIMTRTVITISPDHSVRHAARLMLDNHISGLPVCDDEGVLVGMLSEGDLLRRAELGSAALGKKETSLSTQVAEAYIKGYGWRVGDVMTQGSLTVGTDTPVGQIAELMAKRAIKRVPVVADGRIVGIVSRRDILELITAAEPERSASGDEAIKCAVQARLASDLGLDRNLIEVRVDRGVVSLCGTIESGVKRLAARVAAEAVDGVGCVRNELRIAHETERASPKPKP</sequence>
<dbReference type="InterPro" id="IPR007055">
    <property type="entry name" value="BON_dom"/>
</dbReference>
<dbReference type="Proteomes" id="UP000520198">
    <property type="component" value="Unassembled WGS sequence"/>
</dbReference>
<feature type="domain" description="BON" evidence="3">
    <location>
        <begin position="151"/>
        <end position="219"/>
    </location>
</feature>
<reference evidence="5 6" key="1">
    <citation type="submission" date="2020-06" db="EMBL/GenBank/DDBJ databases">
        <authorList>
            <person name="Grouzdev D.S."/>
        </authorList>
    </citation>
    <scope>NUCLEOTIDE SEQUENCE [LARGE SCALE GENOMIC DNA]</scope>
    <source>
        <strain evidence="5 6">HO-A22</strain>
    </source>
</reference>
<protein>
    <submittedName>
        <fullName evidence="5">CBS domain-containing protein</fullName>
    </submittedName>
</protein>
<dbReference type="AlphaFoldDB" id="A0A7Y6Q686"/>
<keyword evidence="1 2" id="KW-0129">CBS domain</keyword>
<gene>
    <name evidence="5" type="ORF">HT585_13225</name>
</gene>
<dbReference type="PANTHER" id="PTHR43080">
    <property type="entry name" value="CBS DOMAIN-CONTAINING PROTEIN CBSX3, MITOCHONDRIAL"/>
    <property type="match status" value="1"/>
</dbReference>
<dbReference type="SMART" id="SM00749">
    <property type="entry name" value="BON"/>
    <property type="match status" value="1"/>
</dbReference>
<accession>A0A7Y6Q686</accession>
<proteinExistence type="predicted"/>
<evidence type="ECO:0000256" key="2">
    <source>
        <dbReference type="PROSITE-ProRule" id="PRU00703"/>
    </source>
</evidence>
<dbReference type="Gene3D" id="3.30.1340.30">
    <property type="match status" value="1"/>
</dbReference>
<dbReference type="InterPro" id="IPR046342">
    <property type="entry name" value="CBS_dom_sf"/>
</dbReference>
<dbReference type="EMBL" id="JABWDU010000003">
    <property type="protein sequence ID" value="NVD39823.1"/>
    <property type="molecule type" value="Genomic_DNA"/>
</dbReference>
<dbReference type="PROSITE" id="PS50914">
    <property type="entry name" value="BON"/>
    <property type="match status" value="1"/>
</dbReference>
<comment type="caution">
    <text evidence="5">The sequence shown here is derived from an EMBL/GenBank/DDBJ whole genome shotgun (WGS) entry which is preliminary data.</text>
</comment>
<dbReference type="Pfam" id="PF04972">
    <property type="entry name" value="BON"/>
    <property type="match status" value="1"/>
</dbReference>
<evidence type="ECO:0000313" key="5">
    <source>
        <dbReference type="EMBL" id="NVD39823.1"/>
    </source>
</evidence>
<dbReference type="PIRSF" id="PIRSF036990">
    <property type="entry name" value="UCP036990_CBS_BON"/>
    <property type="match status" value="1"/>
</dbReference>
<dbReference type="InterPro" id="IPR000644">
    <property type="entry name" value="CBS_dom"/>
</dbReference>
<evidence type="ECO:0000256" key="1">
    <source>
        <dbReference type="ARBA" id="ARBA00023122"/>
    </source>
</evidence>
<organism evidence="5 6">
    <name type="scientific">Ensifer oleiphilus</name>
    <dbReference type="NCBI Taxonomy" id="2742698"/>
    <lineage>
        <taxon>Bacteria</taxon>
        <taxon>Pseudomonadati</taxon>
        <taxon>Pseudomonadota</taxon>
        <taxon>Alphaproteobacteria</taxon>
        <taxon>Hyphomicrobiales</taxon>
        <taxon>Rhizobiaceae</taxon>
        <taxon>Sinorhizobium/Ensifer group</taxon>
        <taxon>Ensifer</taxon>
    </lineage>
</organism>
<evidence type="ECO:0000313" key="6">
    <source>
        <dbReference type="Proteomes" id="UP000520198"/>
    </source>
</evidence>
<dbReference type="CDD" id="cd04586">
    <property type="entry name" value="CBS_pair_BON_assoc"/>
    <property type="match status" value="1"/>
</dbReference>
<dbReference type="InterPro" id="IPR014004">
    <property type="entry name" value="Transpt-assoc_nodulatn_dom_bac"/>
</dbReference>
<evidence type="ECO:0000259" key="3">
    <source>
        <dbReference type="PROSITE" id="PS50914"/>
    </source>
</evidence>
<dbReference type="PROSITE" id="PS51371">
    <property type="entry name" value="CBS"/>
    <property type="match status" value="2"/>
</dbReference>
<dbReference type="SUPFAM" id="SSF54631">
    <property type="entry name" value="CBS-domain pair"/>
    <property type="match status" value="1"/>
</dbReference>